<sequence length="60" mass="5822">MRNAALAVICLLGLAACGADGPPTAPAPKEAPKSGVSVSGYARVGASVSRGVETPRAPGF</sequence>
<reference evidence="3" key="1">
    <citation type="submission" date="2016-10" db="EMBL/GenBank/DDBJ databases">
        <authorList>
            <person name="Varghese N."/>
            <person name="Submissions S."/>
        </authorList>
    </citation>
    <scope>NUCLEOTIDE SEQUENCE [LARGE SCALE GENOMIC DNA]</scope>
    <source>
        <strain evidence="3">DSM 23413</strain>
    </source>
</reference>
<dbReference type="PROSITE" id="PS51257">
    <property type="entry name" value="PROKAR_LIPOPROTEIN"/>
    <property type="match status" value="1"/>
</dbReference>
<dbReference type="AlphaFoldDB" id="A0A1H5W343"/>
<keyword evidence="3" id="KW-1185">Reference proteome</keyword>
<evidence type="ECO:0000313" key="2">
    <source>
        <dbReference type="EMBL" id="SEF93738.1"/>
    </source>
</evidence>
<name>A0A1H5W343_9RHOB</name>
<dbReference type="Proteomes" id="UP000236742">
    <property type="component" value="Unassembled WGS sequence"/>
</dbReference>
<protein>
    <recommendedName>
        <fullName evidence="4">Argininosuccinate lyase</fullName>
    </recommendedName>
</protein>
<evidence type="ECO:0008006" key="4">
    <source>
        <dbReference type="Google" id="ProtNLM"/>
    </source>
</evidence>
<evidence type="ECO:0000313" key="3">
    <source>
        <dbReference type="Proteomes" id="UP000236742"/>
    </source>
</evidence>
<feature type="signal peptide" evidence="1">
    <location>
        <begin position="1"/>
        <end position="18"/>
    </location>
</feature>
<evidence type="ECO:0000256" key="1">
    <source>
        <dbReference type="SAM" id="SignalP"/>
    </source>
</evidence>
<accession>A0A1H5W343</accession>
<proteinExistence type="predicted"/>
<keyword evidence="1" id="KW-0732">Signal</keyword>
<feature type="chain" id="PRO_5009287853" description="Argininosuccinate lyase" evidence="1">
    <location>
        <begin position="19"/>
        <end position="60"/>
    </location>
</feature>
<dbReference type="EMBL" id="FNVD01000007">
    <property type="protein sequence ID" value="SEF93738.1"/>
    <property type="molecule type" value="Genomic_DNA"/>
</dbReference>
<dbReference type="RefSeq" id="WP_104007967.1">
    <property type="nucleotide sequence ID" value="NZ_FNVD01000007.1"/>
</dbReference>
<gene>
    <name evidence="2" type="ORF">SAMN05421751_10780</name>
</gene>
<organism evidence="2 3">
    <name type="scientific">Jhaorihella thermophila</name>
    <dbReference type="NCBI Taxonomy" id="488547"/>
    <lineage>
        <taxon>Bacteria</taxon>
        <taxon>Pseudomonadati</taxon>
        <taxon>Pseudomonadota</taxon>
        <taxon>Alphaproteobacteria</taxon>
        <taxon>Rhodobacterales</taxon>
        <taxon>Paracoccaceae</taxon>
        <taxon>Jhaorihella</taxon>
    </lineage>
</organism>